<feature type="signal peptide" evidence="1">
    <location>
        <begin position="1"/>
        <end position="20"/>
    </location>
</feature>
<name>A0A8D8PYX5_9HEMI</name>
<sequence>MTFCSTLYIEFLVLNATVLPSPTTNGLVNSFLSIRDRPLTVFCQNGPSFFKSKKTCSFNFGKELKSFLLYLYIEFLVLNATVLPSPTTKGLVNSFHSIQDRPFVFISPCHHFLGLTPRLK</sequence>
<proteinExistence type="predicted"/>
<dbReference type="AlphaFoldDB" id="A0A8D8PYX5"/>
<evidence type="ECO:0000313" key="2">
    <source>
        <dbReference type="EMBL" id="CAG6619135.1"/>
    </source>
</evidence>
<organism evidence="2">
    <name type="scientific">Cacopsylla melanoneura</name>
    <dbReference type="NCBI Taxonomy" id="428564"/>
    <lineage>
        <taxon>Eukaryota</taxon>
        <taxon>Metazoa</taxon>
        <taxon>Ecdysozoa</taxon>
        <taxon>Arthropoda</taxon>
        <taxon>Hexapoda</taxon>
        <taxon>Insecta</taxon>
        <taxon>Pterygota</taxon>
        <taxon>Neoptera</taxon>
        <taxon>Paraneoptera</taxon>
        <taxon>Hemiptera</taxon>
        <taxon>Sternorrhyncha</taxon>
        <taxon>Psylloidea</taxon>
        <taxon>Psyllidae</taxon>
        <taxon>Psyllinae</taxon>
        <taxon>Cacopsylla</taxon>
    </lineage>
</organism>
<evidence type="ECO:0000256" key="1">
    <source>
        <dbReference type="SAM" id="SignalP"/>
    </source>
</evidence>
<accession>A0A8D8PYX5</accession>
<feature type="chain" id="PRO_5034217366" evidence="1">
    <location>
        <begin position="21"/>
        <end position="120"/>
    </location>
</feature>
<reference evidence="2" key="1">
    <citation type="submission" date="2021-05" db="EMBL/GenBank/DDBJ databases">
        <authorList>
            <person name="Alioto T."/>
            <person name="Alioto T."/>
            <person name="Gomez Garrido J."/>
        </authorList>
    </citation>
    <scope>NUCLEOTIDE SEQUENCE</scope>
</reference>
<keyword evidence="1" id="KW-0732">Signal</keyword>
<protein>
    <submittedName>
        <fullName evidence="2">Uncharacterized protein</fullName>
    </submittedName>
</protein>
<dbReference type="EMBL" id="HBUF01044963">
    <property type="protein sequence ID" value="CAG6619135.1"/>
    <property type="molecule type" value="Transcribed_RNA"/>
</dbReference>